<dbReference type="Gene3D" id="1.25.40.10">
    <property type="entry name" value="Tetratricopeptide repeat domain"/>
    <property type="match status" value="1"/>
</dbReference>
<dbReference type="InterPro" id="IPR003321">
    <property type="entry name" value="Cyt_c552"/>
</dbReference>
<comment type="caution">
    <text evidence="4">The sequence shown here is derived from an EMBL/GenBank/DDBJ whole genome shotgun (WGS) entry which is preliminary data.</text>
</comment>
<reference evidence="4 5" key="1">
    <citation type="submission" date="2016-08" db="EMBL/GenBank/DDBJ databases">
        <authorList>
            <person name="Seilhamer J.J."/>
        </authorList>
    </citation>
    <scope>NUCLEOTIDE SEQUENCE [LARGE SCALE GENOMIC DNA]</scope>
    <source>
        <strain evidence="4 5">KCTC 42603</strain>
    </source>
</reference>
<feature type="domain" description="Cytochrome c-552/4" evidence="3">
    <location>
        <begin position="33"/>
        <end position="57"/>
    </location>
</feature>
<dbReference type="AlphaFoldDB" id="A0A1E7ZDK1"/>
<name>A0A1E7ZDK1_9ALTE</name>
<dbReference type="PANTHER" id="PTHR35038">
    <property type="entry name" value="DISSIMILATORY SULFITE REDUCTASE SIRA"/>
    <property type="match status" value="1"/>
</dbReference>
<dbReference type="OrthoDB" id="9814800at2"/>
<organism evidence="4 5">
    <name type="scientific">Alteromonas confluentis</name>
    <dbReference type="NCBI Taxonomy" id="1656094"/>
    <lineage>
        <taxon>Bacteria</taxon>
        <taxon>Pseudomonadati</taxon>
        <taxon>Pseudomonadota</taxon>
        <taxon>Gammaproteobacteria</taxon>
        <taxon>Alteromonadales</taxon>
        <taxon>Alteromonadaceae</taxon>
        <taxon>Alteromonas/Salinimonas group</taxon>
        <taxon>Alteromonas</taxon>
    </lineage>
</organism>
<keyword evidence="1 2" id="KW-0732">Signal</keyword>
<evidence type="ECO:0000256" key="1">
    <source>
        <dbReference type="ARBA" id="ARBA00022729"/>
    </source>
</evidence>
<dbReference type="PANTHER" id="PTHR35038:SF8">
    <property type="entry name" value="C-TYPE POLYHEME CYTOCHROME OMCC"/>
    <property type="match status" value="1"/>
</dbReference>
<dbReference type="SUPFAM" id="SSF48695">
    <property type="entry name" value="Multiheme cytochromes"/>
    <property type="match status" value="1"/>
</dbReference>
<evidence type="ECO:0000259" key="3">
    <source>
        <dbReference type="Pfam" id="PF13435"/>
    </source>
</evidence>
<feature type="domain" description="Cytochrome c-552/4" evidence="3">
    <location>
        <begin position="168"/>
        <end position="206"/>
    </location>
</feature>
<sequence>MYLLIKGCLTALLFLLVMRTAAHADEGYVGASVCAGCHAEQTADWQQSDHYHSMLPANEKSVLGDFDEASFTAGKRTSRFFIRDGKYLVETLGSNGKPQTFEVAYTFGYNPLQQYLLRTDGGRLQAFDVAWDSRPLGEGGQRWYQLQDNSVTDPEHPFFWTGYYQNWNSRCASCHSTNLEKHYDPVSNAFNTTYSDVNVACESCHGPGLEHVELAKTSKLSADKTGLKSLGNAIAFHFSGNDPIARPQSSPASPLALATDTCGGCHSRRAELGEPDLTQPFHQQFQLDGVNEPLYFSDGQIRDEVFVLGSFLQSKMAQAGVTCTNCHDPHSGKTKLPGEQICATCHRADVFAAPEHTNGHTDANCLDCHMPARTYMGVDNRRDHRFHRPSALNANSMSPCQSCHEDKSESWLKDAIMHWPKREGASADTFGQWAAFNQAMLTWNADAIADSSRFLADGTVNLPDLLAVALTEKLVTQSPAEAAELIWRDTQSDSAIRRRGAARAARALPPQQQAKIAKHLMNDEAASVRSEVAAALLNAPVDHILPETTIAPLFDEYAKWLQQSADHPGSNVGLAQLARRRNDIVAAKQFYERALTIDPAFLSARMAFADFLKEMGNARGEKRELKAALATAPDSGAVQFAYGLMLVREKQYDEAAVHLELAYQADDAIPRFAFVYGVSLWQLQRQNEAVEVLANAAARWPADYDLLSTWAKYAYMSKNTAMLKKAAVALGKAYPNDSLYQQLKPLIQP</sequence>
<proteinExistence type="predicted"/>
<dbReference type="Proteomes" id="UP000175691">
    <property type="component" value="Unassembled WGS sequence"/>
</dbReference>
<dbReference type="STRING" id="1656094.BFC18_07590"/>
<dbReference type="SUPFAM" id="SSF48452">
    <property type="entry name" value="TPR-like"/>
    <property type="match status" value="1"/>
</dbReference>
<feature type="signal peptide" evidence="2">
    <location>
        <begin position="1"/>
        <end position="24"/>
    </location>
</feature>
<dbReference type="InterPro" id="IPR036280">
    <property type="entry name" value="Multihaem_cyt_sf"/>
</dbReference>
<dbReference type="InterPro" id="IPR023155">
    <property type="entry name" value="Cyt_c-552/4"/>
</dbReference>
<dbReference type="InterPro" id="IPR011990">
    <property type="entry name" value="TPR-like_helical_dom_sf"/>
</dbReference>
<evidence type="ECO:0000256" key="2">
    <source>
        <dbReference type="SAM" id="SignalP"/>
    </source>
</evidence>
<keyword evidence="5" id="KW-1185">Reference proteome</keyword>
<accession>A0A1E7ZDK1</accession>
<evidence type="ECO:0000313" key="5">
    <source>
        <dbReference type="Proteomes" id="UP000175691"/>
    </source>
</evidence>
<dbReference type="InterPro" id="IPR051829">
    <property type="entry name" value="Multiheme_Cytochr_ET"/>
</dbReference>
<dbReference type="GO" id="GO:0042597">
    <property type="term" value="C:periplasmic space"/>
    <property type="evidence" value="ECO:0007669"/>
    <property type="project" value="InterPro"/>
</dbReference>
<dbReference type="GO" id="GO:0042279">
    <property type="term" value="F:nitrite reductase (cytochrome, ammonia-forming) activity"/>
    <property type="evidence" value="ECO:0007669"/>
    <property type="project" value="InterPro"/>
</dbReference>
<dbReference type="RefSeq" id="WP_070124466.1">
    <property type="nucleotide sequence ID" value="NZ_MDHN01000013.1"/>
</dbReference>
<gene>
    <name evidence="4" type="ORF">BFC18_07590</name>
</gene>
<feature type="chain" id="PRO_5009209726" description="Cytochrome c-552/4 domain-containing protein" evidence="2">
    <location>
        <begin position="25"/>
        <end position="749"/>
    </location>
</feature>
<dbReference type="EMBL" id="MDHN01000013">
    <property type="protein sequence ID" value="OFC71587.1"/>
    <property type="molecule type" value="Genomic_DNA"/>
</dbReference>
<dbReference type="Pfam" id="PF02335">
    <property type="entry name" value="Cytochrom_C552"/>
    <property type="match status" value="1"/>
</dbReference>
<evidence type="ECO:0000313" key="4">
    <source>
        <dbReference type="EMBL" id="OFC71587.1"/>
    </source>
</evidence>
<dbReference type="Pfam" id="PF13435">
    <property type="entry name" value="Cytochrome_C554"/>
    <property type="match status" value="2"/>
</dbReference>
<protein>
    <recommendedName>
        <fullName evidence="3">Cytochrome c-552/4 domain-containing protein</fullName>
    </recommendedName>
</protein>
<dbReference type="Gene3D" id="1.10.1130.10">
    <property type="entry name" value="Flavocytochrome C3, Chain A"/>
    <property type="match status" value="2"/>
</dbReference>